<sequence length="588" mass="63102">MFRYFLSLLIFLSFSNTSFASALPYSSSPVNGFTPESEIAKGFTRLKISLAIGELNPENSIRLGRLNVCTKSACFSPPTPGYFNAINTANGSATLVVDAIVPSVKIESVYFSEITGAKVVDGNIKLRTPLALEEGYYGGEILIILSRRSNGKNEIYYPSDSSSNFFNKESQSVYYNPKIAMTATLSHATIFFLPVGALETAQIFSVGIHDNGNKHPLVDIFPYVNFIHNGSLETAEIDRSKEGMRGDGAVTPTPAPMSYQMHSQSAKSAPTPNQSRKIKKTIPKTGVFSNSDTDVINSSENQKEKGISATAAQSCAEIISNPVNLNGIRSAASGSGVVNVNWCENIPPYIHIAYINTSDPRVKYSIPLHDSKFRDSAGTGPYFFLKRITDSGANSIVSINGFTWSGDLGIVSGGDGTLDGYVTSNGQVKANNTIGGGTTNICTLLYPCFNTGQKFVMGYGRDFSNLAFFDTSDLYVNFGNSGFNVISSSTSVVKNGVCQTPGTSSRWSAIGAGPGQMVMMSSVSGSSTTAADLCPIFKSFQIQNALRLDGGPSAAIMIDSNVKNPLVGLDYLRYGSLRYIAYPLRFSK</sequence>
<keyword evidence="2" id="KW-0732">Signal</keyword>
<gene>
    <name evidence="3" type="ORF">KVP70_15820</name>
    <name evidence="4" type="ORF">L1274_005312</name>
</gene>
<feature type="chain" id="PRO_5041212859" description="Phosphodiester glycosidase domain-containing protein" evidence="2">
    <location>
        <begin position="21"/>
        <end position="588"/>
    </location>
</feature>
<reference evidence="4" key="2">
    <citation type="submission" date="2022-03" db="EMBL/GenBank/DDBJ databases">
        <title>Genome Encyclopedia of Bacteria and Archaea VI: Functional Genomics of Type Strains.</title>
        <authorList>
            <person name="Whitman W."/>
        </authorList>
    </citation>
    <scope>NUCLEOTIDE SEQUENCE</scope>
    <source>
        <strain evidence="4">HSC-15S17</strain>
    </source>
</reference>
<evidence type="ECO:0000313" key="6">
    <source>
        <dbReference type="Proteomes" id="UP001162889"/>
    </source>
</evidence>
<reference evidence="3" key="1">
    <citation type="submission" date="2021-07" db="EMBL/GenBank/DDBJ databases">
        <title>Characterization of violacein-producing bacteria and related species.</title>
        <authorList>
            <person name="Wilson H.S."/>
            <person name="De Leon M.E."/>
        </authorList>
    </citation>
    <scope>NUCLEOTIDE SEQUENCE</scope>
    <source>
        <strain evidence="3">HSC-15S17</strain>
    </source>
</reference>
<evidence type="ECO:0000313" key="4">
    <source>
        <dbReference type="EMBL" id="MCP2011563.1"/>
    </source>
</evidence>
<evidence type="ECO:0000256" key="1">
    <source>
        <dbReference type="SAM" id="MobiDB-lite"/>
    </source>
</evidence>
<dbReference type="Proteomes" id="UP001162889">
    <property type="component" value="Unassembled WGS sequence"/>
</dbReference>
<feature type="compositionally biased region" description="Polar residues" evidence="1">
    <location>
        <begin position="260"/>
        <end position="275"/>
    </location>
</feature>
<feature type="signal peptide" evidence="2">
    <location>
        <begin position="1"/>
        <end position="20"/>
    </location>
</feature>
<evidence type="ECO:0000256" key="2">
    <source>
        <dbReference type="SAM" id="SignalP"/>
    </source>
</evidence>
<evidence type="ECO:0008006" key="7">
    <source>
        <dbReference type="Google" id="ProtNLM"/>
    </source>
</evidence>
<evidence type="ECO:0000313" key="5">
    <source>
        <dbReference type="Proteomes" id="UP001155901"/>
    </source>
</evidence>
<protein>
    <recommendedName>
        <fullName evidence="7">Phosphodiester glycosidase domain-containing protein</fullName>
    </recommendedName>
</protein>
<dbReference type="RefSeq" id="WP_217943175.1">
    <property type="nucleotide sequence ID" value="NZ_JAHTGR010000007.1"/>
</dbReference>
<accession>A0AA41H5Y3</accession>
<comment type="caution">
    <text evidence="3">The sequence shown here is derived from an EMBL/GenBank/DDBJ whole genome shotgun (WGS) entry which is preliminary data.</text>
</comment>
<name>A0AA41H5Y3_9BURK</name>
<proteinExistence type="predicted"/>
<dbReference type="Proteomes" id="UP001155901">
    <property type="component" value="Unassembled WGS sequence"/>
</dbReference>
<keyword evidence="6" id="KW-1185">Reference proteome</keyword>
<dbReference type="AlphaFoldDB" id="A0AA41H5Y3"/>
<dbReference type="EMBL" id="JAHTGR010000007">
    <property type="protein sequence ID" value="MBV6322417.1"/>
    <property type="molecule type" value="Genomic_DNA"/>
</dbReference>
<dbReference type="EMBL" id="JALJZU010000011">
    <property type="protein sequence ID" value="MCP2011563.1"/>
    <property type="molecule type" value="Genomic_DNA"/>
</dbReference>
<organism evidence="3 5">
    <name type="scientific">Duganella violaceipulchra</name>
    <dbReference type="NCBI Taxonomy" id="2849652"/>
    <lineage>
        <taxon>Bacteria</taxon>
        <taxon>Pseudomonadati</taxon>
        <taxon>Pseudomonadota</taxon>
        <taxon>Betaproteobacteria</taxon>
        <taxon>Burkholderiales</taxon>
        <taxon>Oxalobacteraceae</taxon>
        <taxon>Telluria group</taxon>
        <taxon>Duganella</taxon>
    </lineage>
</organism>
<feature type="region of interest" description="Disordered" evidence="1">
    <location>
        <begin position="258"/>
        <end position="277"/>
    </location>
</feature>
<evidence type="ECO:0000313" key="3">
    <source>
        <dbReference type="EMBL" id="MBV6322417.1"/>
    </source>
</evidence>